<evidence type="ECO:0000256" key="1">
    <source>
        <dbReference type="SAM" id="MobiDB-lite"/>
    </source>
</evidence>
<feature type="compositionally biased region" description="Acidic residues" evidence="1">
    <location>
        <begin position="46"/>
        <end position="55"/>
    </location>
</feature>
<dbReference type="PATRIC" id="fig|1292037.4.peg.815"/>
<feature type="compositionally biased region" description="Low complexity" evidence="1">
    <location>
        <begin position="18"/>
        <end position="32"/>
    </location>
</feature>
<evidence type="ECO:0000313" key="2">
    <source>
        <dbReference type="EMBL" id="EOD69826.1"/>
    </source>
</evidence>
<protein>
    <submittedName>
        <fullName evidence="2">Uncharacterized protein</fullName>
    </submittedName>
</protein>
<proteinExistence type="predicted"/>
<dbReference type="RefSeq" id="WP_003059440.1">
    <property type="nucleotide sequence ID" value="NZ_AOUO01000042.1"/>
</dbReference>
<accession>R1IBC7</accession>
<keyword evidence="3" id="KW-1185">Reference proteome</keyword>
<reference evidence="2 3" key="1">
    <citation type="submission" date="2013-02" db="EMBL/GenBank/DDBJ databases">
        <title>Draft genome sequence of Amycolatopsis vancoresmycina strain DSM 44592T.</title>
        <authorList>
            <person name="Kumar S."/>
            <person name="Kaur N."/>
            <person name="Kaur C."/>
            <person name="Raghava G.P.S."/>
            <person name="Mayilraj S."/>
        </authorList>
    </citation>
    <scope>NUCLEOTIDE SEQUENCE [LARGE SCALE GENOMIC DNA]</scope>
    <source>
        <strain evidence="2 3">DSM 44592</strain>
    </source>
</reference>
<organism evidence="2 3">
    <name type="scientific">Amycolatopsis vancoresmycina DSM 44592</name>
    <dbReference type="NCBI Taxonomy" id="1292037"/>
    <lineage>
        <taxon>Bacteria</taxon>
        <taxon>Bacillati</taxon>
        <taxon>Actinomycetota</taxon>
        <taxon>Actinomycetes</taxon>
        <taxon>Pseudonocardiales</taxon>
        <taxon>Pseudonocardiaceae</taxon>
        <taxon>Amycolatopsis</taxon>
    </lineage>
</organism>
<dbReference type="EMBL" id="AOUO01000042">
    <property type="protein sequence ID" value="EOD69826.1"/>
    <property type="molecule type" value="Genomic_DNA"/>
</dbReference>
<name>R1IBC7_9PSEU</name>
<dbReference type="AlphaFoldDB" id="R1IBC7"/>
<comment type="caution">
    <text evidence="2">The sequence shown here is derived from an EMBL/GenBank/DDBJ whole genome shotgun (WGS) entry which is preliminary data.</text>
</comment>
<evidence type="ECO:0000313" key="3">
    <source>
        <dbReference type="Proteomes" id="UP000014139"/>
    </source>
</evidence>
<dbReference type="Proteomes" id="UP000014139">
    <property type="component" value="Unassembled WGS sequence"/>
</dbReference>
<feature type="region of interest" description="Disordered" evidence="1">
    <location>
        <begin position="1"/>
        <end position="55"/>
    </location>
</feature>
<sequence length="55" mass="5551">MTTAPFEPDPYTGKQDIAAADPGPGAPDTADGFGPGDTGPDVIIPVDEDTEHEPG</sequence>
<gene>
    <name evidence="2" type="ORF">H480_04177</name>
</gene>